<evidence type="ECO:0000259" key="18">
    <source>
        <dbReference type="Pfam" id="PF07992"/>
    </source>
</evidence>
<comment type="catalytic activity">
    <reaction evidence="10 16">
        <text>2 glutathione + NADP(+) = glutathione disulfide + NADPH + H(+)</text>
        <dbReference type="Rhea" id="RHEA:11740"/>
        <dbReference type="ChEBI" id="CHEBI:15378"/>
        <dbReference type="ChEBI" id="CHEBI:57783"/>
        <dbReference type="ChEBI" id="CHEBI:57925"/>
        <dbReference type="ChEBI" id="CHEBI:58297"/>
        <dbReference type="ChEBI" id="CHEBI:58349"/>
        <dbReference type="EC" id="1.8.1.7"/>
    </reaction>
</comment>
<evidence type="ECO:0000256" key="9">
    <source>
        <dbReference type="ARBA" id="ARBA00023284"/>
    </source>
</evidence>
<dbReference type="PRINTS" id="PR00368">
    <property type="entry name" value="FADPNR"/>
</dbReference>
<evidence type="ECO:0000256" key="12">
    <source>
        <dbReference type="PIRSR" id="PIRSR000350-2"/>
    </source>
</evidence>
<dbReference type="AlphaFoldDB" id="A0A1X2G9Z4"/>
<dbReference type="PIRSF" id="PIRSF000350">
    <property type="entry name" value="Mercury_reductase_MerA"/>
    <property type="match status" value="1"/>
</dbReference>
<keyword evidence="16" id="KW-0521">NADP</keyword>
<feature type="binding site" evidence="13">
    <location>
        <position position="288"/>
    </location>
    <ligand>
        <name>NAD(+)</name>
        <dbReference type="ChEBI" id="CHEBI:57540"/>
    </ligand>
</feature>
<dbReference type="Pfam" id="PF02852">
    <property type="entry name" value="Pyr_redox_dim"/>
    <property type="match status" value="1"/>
</dbReference>
<dbReference type="GO" id="GO:0006749">
    <property type="term" value="P:glutathione metabolic process"/>
    <property type="evidence" value="ECO:0007669"/>
    <property type="project" value="InterPro"/>
</dbReference>
<evidence type="ECO:0000313" key="19">
    <source>
        <dbReference type="EMBL" id="ORX48776.1"/>
    </source>
</evidence>
<feature type="binding site" evidence="13">
    <location>
        <position position="67"/>
    </location>
    <ligand>
        <name>FAD</name>
        <dbReference type="ChEBI" id="CHEBI:57692"/>
    </ligand>
</feature>
<dbReference type="PROSITE" id="PS00076">
    <property type="entry name" value="PYRIDINE_REDOX_1"/>
    <property type="match status" value="1"/>
</dbReference>
<dbReference type="GO" id="GO:0005739">
    <property type="term" value="C:mitochondrion"/>
    <property type="evidence" value="ECO:0007669"/>
    <property type="project" value="TreeGrafter"/>
</dbReference>
<evidence type="ECO:0000256" key="14">
    <source>
        <dbReference type="PIRSR" id="PIRSR000350-4"/>
    </source>
</evidence>
<organism evidence="19 20">
    <name type="scientific">Hesseltinella vesiculosa</name>
    <dbReference type="NCBI Taxonomy" id="101127"/>
    <lineage>
        <taxon>Eukaryota</taxon>
        <taxon>Fungi</taxon>
        <taxon>Fungi incertae sedis</taxon>
        <taxon>Mucoromycota</taxon>
        <taxon>Mucoromycotina</taxon>
        <taxon>Mucoromycetes</taxon>
        <taxon>Mucorales</taxon>
        <taxon>Cunninghamellaceae</taxon>
        <taxon>Hesseltinella</taxon>
    </lineage>
</organism>
<evidence type="ECO:0000259" key="17">
    <source>
        <dbReference type="Pfam" id="PF02852"/>
    </source>
</evidence>
<keyword evidence="16" id="KW-0963">Cytoplasm</keyword>
<evidence type="ECO:0000313" key="20">
    <source>
        <dbReference type="Proteomes" id="UP000242146"/>
    </source>
</evidence>
<dbReference type="Gene3D" id="3.50.50.60">
    <property type="entry name" value="FAD/NAD(P)-binding domain"/>
    <property type="match status" value="2"/>
</dbReference>
<evidence type="ECO:0000256" key="5">
    <source>
        <dbReference type="ARBA" id="ARBA00022630"/>
    </source>
</evidence>
<feature type="binding site" evidence="13">
    <location>
        <begin position="196"/>
        <end position="203"/>
    </location>
    <ligand>
        <name>NAD(+)</name>
        <dbReference type="ChEBI" id="CHEBI:57540"/>
    </ligand>
</feature>
<dbReference type="Pfam" id="PF07992">
    <property type="entry name" value="Pyr_redox_2"/>
    <property type="match status" value="1"/>
</dbReference>
<dbReference type="OrthoDB" id="5956163at2759"/>
<dbReference type="PANTHER" id="PTHR42737">
    <property type="entry name" value="GLUTATHIONE REDUCTASE"/>
    <property type="match status" value="1"/>
</dbReference>
<dbReference type="InterPro" id="IPR023753">
    <property type="entry name" value="FAD/NAD-binding_dom"/>
</dbReference>
<keyword evidence="5 15" id="KW-0285">Flavoprotein</keyword>
<accession>A0A1X2G9Z4</accession>
<keyword evidence="13" id="KW-0547">Nucleotide-binding</keyword>
<dbReference type="PRINTS" id="PR00411">
    <property type="entry name" value="PNDRDTASEI"/>
</dbReference>
<comment type="function">
    <text evidence="11 16">Catalyzes the reduction of glutathione disulfide (GSSG) to reduced glutathione (GSH). Constitutes the major mechanism to maintain a high GSH:GSSG ratio in the cytosol.</text>
</comment>
<evidence type="ECO:0000256" key="6">
    <source>
        <dbReference type="ARBA" id="ARBA00022827"/>
    </source>
</evidence>
<dbReference type="Proteomes" id="UP000242146">
    <property type="component" value="Unassembled WGS sequence"/>
</dbReference>
<dbReference type="GO" id="GO:0050661">
    <property type="term" value="F:NADP binding"/>
    <property type="evidence" value="ECO:0007669"/>
    <property type="project" value="InterPro"/>
</dbReference>
<dbReference type="EC" id="1.8.1.7" evidence="3 16"/>
<gene>
    <name evidence="19" type="ORF">DM01DRAFT_1112662</name>
</gene>
<keyword evidence="20" id="KW-1185">Reference proteome</keyword>
<evidence type="ECO:0000256" key="7">
    <source>
        <dbReference type="ARBA" id="ARBA00023002"/>
    </source>
</evidence>
<comment type="caution">
    <text evidence="19">The sequence shown here is derived from an EMBL/GenBank/DDBJ whole genome shotgun (WGS) entry which is preliminary data.</text>
</comment>
<evidence type="ECO:0000256" key="8">
    <source>
        <dbReference type="ARBA" id="ARBA00023157"/>
    </source>
</evidence>
<feature type="active site" description="Proton acceptor" evidence="12">
    <location>
        <position position="467"/>
    </location>
</feature>
<feature type="binding site" evidence="13">
    <location>
        <position position="329"/>
    </location>
    <ligand>
        <name>FAD</name>
        <dbReference type="ChEBI" id="CHEBI:57692"/>
    </ligand>
</feature>
<dbReference type="InterPro" id="IPR006322">
    <property type="entry name" value="Glutathione_Rdtase_euk/bac"/>
</dbReference>
<dbReference type="PANTHER" id="PTHR42737:SF2">
    <property type="entry name" value="GLUTATHIONE REDUCTASE"/>
    <property type="match status" value="1"/>
</dbReference>
<comment type="similarity">
    <text evidence="1 15">Belongs to the class-I pyridine nucleotide-disulfide oxidoreductase family.</text>
</comment>
<feature type="domain" description="Pyridine nucleotide-disulphide oxidoreductase dimerisation" evidence="17">
    <location>
        <begin position="367"/>
        <end position="477"/>
    </location>
</feature>
<dbReference type="InterPro" id="IPR036188">
    <property type="entry name" value="FAD/NAD-bd_sf"/>
</dbReference>
<dbReference type="InterPro" id="IPR004099">
    <property type="entry name" value="Pyr_nucl-diS_OxRdtase_dimer"/>
</dbReference>
<protein>
    <recommendedName>
        <fullName evidence="4 16">Glutathione reductase</fullName>
        <ecNumber evidence="3 16">1.8.1.7</ecNumber>
    </recommendedName>
</protein>
<comment type="cofactor">
    <cofactor evidence="13">
        <name>FAD</name>
        <dbReference type="ChEBI" id="CHEBI:57692"/>
    </cofactor>
    <text evidence="13">Binds 1 FAD per subunit.</text>
</comment>
<feature type="disulfide bond" description="Redox-active" evidence="14">
    <location>
        <begin position="58"/>
        <end position="63"/>
    </location>
</feature>
<dbReference type="FunFam" id="3.50.50.60:FF:000235">
    <property type="entry name" value="Glutathione reductase"/>
    <property type="match status" value="1"/>
</dbReference>
<dbReference type="STRING" id="101127.A0A1X2G9Z4"/>
<evidence type="ECO:0000256" key="1">
    <source>
        <dbReference type="ARBA" id="ARBA00007532"/>
    </source>
</evidence>
<dbReference type="GO" id="GO:0034599">
    <property type="term" value="P:cellular response to oxidative stress"/>
    <property type="evidence" value="ECO:0007669"/>
    <property type="project" value="TreeGrafter"/>
</dbReference>
<evidence type="ECO:0000256" key="11">
    <source>
        <dbReference type="ARBA" id="ARBA00056905"/>
    </source>
</evidence>
<comment type="subcellular location">
    <subcellularLocation>
        <location evidence="16">Cytoplasm</location>
    </subcellularLocation>
</comment>
<dbReference type="GO" id="GO:0050660">
    <property type="term" value="F:flavin adenine dinucleotide binding"/>
    <property type="evidence" value="ECO:0007669"/>
    <property type="project" value="InterPro"/>
</dbReference>
<dbReference type="InterPro" id="IPR001100">
    <property type="entry name" value="Pyr_nuc-diS_OxRdtase"/>
</dbReference>
<dbReference type="Gene3D" id="3.30.390.30">
    <property type="match status" value="1"/>
</dbReference>
<evidence type="ECO:0000256" key="2">
    <source>
        <dbReference type="ARBA" id="ARBA00011738"/>
    </source>
</evidence>
<keyword evidence="8" id="KW-1015">Disulfide bond</keyword>
<dbReference type="InterPro" id="IPR046952">
    <property type="entry name" value="GSHR/TRXR-like"/>
</dbReference>
<evidence type="ECO:0000256" key="3">
    <source>
        <dbReference type="ARBA" id="ARBA00012607"/>
    </source>
</evidence>
<dbReference type="InterPro" id="IPR016156">
    <property type="entry name" value="FAD/NAD-linked_Rdtase_dimer_sf"/>
</dbReference>
<dbReference type="GO" id="GO:0005829">
    <property type="term" value="C:cytosol"/>
    <property type="evidence" value="ECO:0007669"/>
    <property type="project" value="TreeGrafter"/>
</dbReference>
<dbReference type="InterPro" id="IPR012999">
    <property type="entry name" value="Pyr_OxRdtase_I_AS"/>
</dbReference>
<evidence type="ECO:0000256" key="13">
    <source>
        <dbReference type="PIRSR" id="PIRSR000350-3"/>
    </source>
</evidence>
<dbReference type="GO" id="GO:0004362">
    <property type="term" value="F:glutathione-disulfide reductase (NADPH) activity"/>
    <property type="evidence" value="ECO:0007669"/>
    <property type="project" value="UniProtKB-EC"/>
</dbReference>
<dbReference type="SUPFAM" id="SSF55424">
    <property type="entry name" value="FAD/NAD-linked reductases, dimerisation (C-terminal) domain"/>
    <property type="match status" value="1"/>
</dbReference>
<dbReference type="FunFam" id="3.30.390.30:FF:000003">
    <property type="entry name" value="Glutathione reductase"/>
    <property type="match status" value="1"/>
</dbReference>
<sequence>MAYISRRGFHASTRAMQQMYDYVVIGGGSGGLASARRAASRGARALLIEGQHRLGGTCVNVGCVPKKVMWNAASIAEALHNAKQYGFPNVQGDLTFDWQQFKSKRDAYIQRLNGIYERNLNNDKVEHVQGWASFKNNNTITIQPPEGNAFEVQGKHILVAPGGHPIMPAIPGAEHAISSDGFFDLEQQPKRVAVVGTGYIGIELAGIFNTLGTQTTVFSRTQHILRSFDPIIRDNLLKEMQSVGVNVAFDTKVQALVRDSPQGSIQVQYEANGQPASLEVDTVLWATGRAPNTGKLNLAATAIETNKRGHIVVDDYQNTSVPGVYALGDVAGNYELTPVAIAAGRRLADRLFGGPEFKDAKLNYDNIPTVVFSHPTAGTIGLTEQQARDTYGSDNVKVYTSRFTNMYYAMLEHKEPTAYKLVVTGPKEKVVGVHLFGLGSDEILQGFGVAVNMGATKKDFDNCIAIHPTAAEELVTMR</sequence>
<name>A0A1X2G9Z4_9FUNG</name>
<keyword evidence="9 15" id="KW-0676">Redox-active center</keyword>
<dbReference type="SUPFAM" id="SSF51905">
    <property type="entry name" value="FAD/NAD(P)-binding domain"/>
    <property type="match status" value="1"/>
</dbReference>
<keyword evidence="13" id="KW-0520">NAD</keyword>
<evidence type="ECO:0000256" key="15">
    <source>
        <dbReference type="RuleBase" id="RU003691"/>
    </source>
</evidence>
<comment type="subunit">
    <text evidence="2">Homodimer.</text>
</comment>
<feature type="domain" description="FAD/NAD(P)-binding" evidence="18">
    <location>
        <begin position="20"/>
        <end position="344"/>
    </location>
</feature>
<proteinExistence type="inferred from homology"/>
<evidence type="ECO:0000256" key="10">
    <source>
        <dbReference type="ARBA" id="ARBA00049142"/>
    </source>
</evidence>
<reference evidence="19 20" key="1">
    <citation type="submission" date="2016-07" db="EMBL/GenBank/DDBJ databases">
        <title>Pervasive Adenine N6-methylation of Active Genes in Fungi.</title>
        <authorList>
            <consortium name="DOE Joint Genome Institute"/>
            <person name="Mondo S.J."/>
            <person name="Dannebaum R.O."/>
            <person name="Kuo R.C."/>
            <person name="Labutti K."/>
            <person name="Haridas S."/>
            <person name="Kuo A."/>
            <person name="Salamov A."/>
            <person name="Ahrendt S.R."/>
            <person name="Lipzen A."/>
            <person name="Sullivan W."/>
            <person name="Andreopoulos W.B."/>
            <person name="Clum A."/>
            <person name="Lindquist E."/>
            <person name="Daum C."/>
            <person name="Ramamoorthy G.K."/>
            <person name="Gryganskyi A."/>
            <person name="Culley D."/>
            <person name="Magnuson J.K."/>
            <person name="James T.Y."/>
            <person name="O'Malley M.A."/>
            <person name="Stajich J.E."/>
            <person name="Spatafora J.W."/>
            <person name="Visel A."/>
            <person name="Grigoriev I.V."/>
        </authorList>
    </citation>
    <scope>NUCLEOTIDE SEQUENCE [LARGE SCALE GENOMIC DNA]</scope>
    <source>
        <strain evidence="19 20">NRRL 3301</strain>
    </source>
</reference>
<dbReference type="NCBIfam" id="NF004776">
    <property type="entry name" value="PRK06116.1"/>
    <property type="match status" value="1"/>
</dbReference>
<dbReference type="EMBL" id="MCGT01000028">
    <property type="protein sequence ID" value="ORX48776.1"/>
    <property type="molecule type" value="Genomic_DNA"/>
</dbReference>
<keyword evidence="6 13" id="KW-0274">FAD</keyword>
<dbReference type="NCBIfam" id="TIGR01421">
    <property type="entry name" value="gluta_reduc_1"/>
    <property type="match status" value="1"/>
</dbReference>
<evidence type="ECO:0000256" key="4">
    <source>
        <dbReference type="ARBA" id="ARBA00017111"/>
    </source>
</evidence>
<evidence type="ECO:0000256" key="16">
    <source>
        <dbReference type="RuleBase" id="RU365016"/>
    </source>
</evidence>
<keyword evidence="7 15" id="KW-0560">Oxidoreductase</keyword>
<dbReference type="GO" id="GO:0045454">
    <property type="term" value="P:cell redox homeostasis"/>
    <property type="evidence" value="ECO:0007669"/>
    <property type="project" value="InterPro"/>
</dbReference>